<reference evidence="7 8" key="1">
    <citation type="submission" date="2021-07" db="EMBL/GenBank/DDBJ databases">
        <title>The Aristolochia fimbriata genome: insights into angiosperm evolution, floral development and chemical biosynthesis.</title>
        <authorList>
            <person name="Jiao Y."/>
        </authorList>
    </citation>
    <scope>NUCLEOTIDE SEQUENCE [LARGE SCALE GENOMIC DNA]</scope>
    <source>
        <strain evidence="7">IBCAS-2021</strain>
        <tissue evidence="7">Leaf</tissue>
    </source>
</reference>
<dbReference type="AlphaFoldDB" id="A0AAV7EE46"/>
<evidence type="ECO:0000313" key="8">
    <source>
        <dbReference type="Proteomes" id="UP000825729"/>
    </source>
</evidence>
<feature type="transmembrane region" description="Helical" evidence="6">
    <location>
        <begin position="192"/>
        <end position="211"/>
    </location>
</feature>
<keyword evidence="5 6" id="KW-0472">Membrane</keyword>
<sequence length="226" mass="24933">MLPIFVCAVFCYASVPQLMTFTVQQGSAMDTRVGPISNIPTATLLLIPVILQMLLLAAYDRFFVPVARAISGYRSGITHLQRVAVGFATTALALLVAGAVEWKRKRSTRPVSVLWLGAQFLGLGAVDAFIFVGLLEFFNSEVSKGMKSLGTAVFWCIVGLASLLGSVLVQAVNRVTGWLKGNDLNQNYLDRYYWLLSFIGMAGFLTHLFLAKRYVYRQNPRINLLS</sequence>
<dbReference type="PANTHER" id="PTHR11654">
    <property type="entry name" value="OLIGOPEPTIDE TRANSPORTER-RELATED"/>
    <property type="match status" value="1"/>
</dbReference>
<dbReference type="GO" id="GO:0022857">
    <property type="term" value="F:transmembrane transporter activity"/>
    <property type="evidence" value="ECO:0007669"/>
    <property type="project" value="InterPro"/>
</dbReference>
<dbReference type="EMBL" id="JAINDJ010000005">
    <property type="protein sequence ID" value="KAG9447097.1"/>
    <property type="molecule type" value="Genomic_DNA"/>
</dbReference>
<name>A0AAV7EE46_ARIFI</name>
<comment type="similarity">
    <text evidence="2">Belongs to the major facilitator superfamily. Proton-dependent oligopeptide transporter (POT/PTR) (TC 2.A.17) family.</text>
</comment>
<keyword evidence="4 6" id="KW-1133">Transmembrane helix</keyword>
<feature type="transmembrane region" description="Helical" evidence="6">
    <location>
        <begin position="80"/>
        <end position="100"/>
    </location>
</feature>
<feature type="transmembrane region" description="Helical" evidence="6">
    <location>
        <begin position="36"/>
        <end position="59"/>
    </location>
</feature>
<feature type="transmembrane region" description="Helical" evidence="6">
    <location>
        <begin position="112"/>
        <end position="137"/>
    </location>
</feature>
<dbReference type="Proteomes" id="UP000825729">
    <property type="component" value="Unassembled WGS sequence"/>
</dbReference>
<evidence type="ECO:0000313" key="7">
    <source>
        <dbReference type="EMBL" id="KAG9447097.1"/>
    </source>
</evidence>
<evidence type="ECO:0000256" key="3">
    <source>
        <dbReference type="ARBA" id="ARBA00022692"/>
    </source>
</evidence>
<accession>A0AAV7EE46</accession>
<feature type="transmembrane region" description="Helical" evidence="6">
    <location>
        <begin position="149"/>
        <end position="172"/>
    </location>
</feature>
<evidence type="ECO:0000256" key="2">
    <source>
        <dbReference type="ARBA" id="ARBA00005982"/>
    </source>
</evidence>
<evidence type="ECO:0000256" key="5">
    <source>
        <dbReference type="ARBA" id="ARBA00023136"/>
    </source>
</evidence>
<dbReference type="InterPro" id="IPR036259">
    <property type="entry name" value="MFS_trans_sf"/>
</dbReference>
<protein>
    <submittedName>
        <fullName evidence="7">Uncharacterized protein</fullName>
    </submittedName>
</protein>
<dbReference type="SUPFAM" id="SSF103473">
    <property type="entry name" value="MFS general substrate transporter"/>
    <property type="match status" value="1"/>
</dbReference>
<dbReference type="InterPro" id="IPR000109">
    <property type="entry name" value="POT_fam"/>
</dbReference>
<comment type="subcellular location">
    <subcellularLocation>
        <location evidence="1">Membrane</location>
        <topology evidence="1">Multi-pass membrane protein</topology>
    </subcellularLocation>
</comment>
<dbReference type="Pfam" id="PF00854">
    <property type="entry name" value="PTR2"/>
    <property type="match status" value="1"/>
</dbReference>
<evidence type="ECO:0000256" key="6">
    <source>
        <dbReference type="SAM" id="Phobius"/>
    </source>
</evidence>
<evidence type="ECO:0000256" key="4">
    <source>
        <dbReference type="ARBA" id="ARBA00022989"/>
    </source>
</evidence>
<keyword evidence="3 6" id="KW-0812">Transmembrane</keyword>
<gene>
    <name evidence="7" type="ORF">H6P81_013225</name>
</gene>
<evidence type="ECO:0000256" key="1">
    <source>
        <dbReference type="ARBA" id="ARBA00004141"/>
    </source>
</evidence>
<dbReference type="Gene3D" id="1.20.1250.20">
    <property type="entry name" value="MFS general substrate transporter like domains"/>
    <property type="match status" value="1"/>
</dbReference>
<proteinExistence type="inferred from homology"/>
<keyword evidence="8" id="KW-1185">Reference proteome</keyword>
<comment type="caution">
    <text evidence="7">The sequence shown here is derived from an EMBL/GenBank/DDBJ whole genome shotgun (WGS) entry which is preliminary data.</text>
</comment>
<dbReference type="GO" id="GO:0016020">
    <property type="term" value="C:membrane"/>
    <property type="evidence" value="ECO:0007669"/>
    <property type="project" value="UniProtKB-SubCell"/>
</dbReference>
<organism evidence="7 8">
    <name type="scientific">Aristolochia fimbriata</name>
    <name type="common">White veined hardy Dutchman's pipe vine</name>
    <dbReference type="NCBI Taxonomy" id="158543"/>
    <lineage>
        <taxon>Eukaryota</taxon>
        <taxon>Viridiplantae</taxon>
        <taxon>Streptophyta</taxon>
        <taxon>Embryophyta</taxon>
        <taxon>Tracheophyta</taxon>
        <taxon>Spermatophyta</taxon>
        <taxon>Magnoliopsida</taxon>
        <taxon>Magnoliidae</taxon>
        <taxon>Piperales</taxon>
        <taxon>Aristolochiaceae</taxon>
        <taxon>Aristolochia</taxon>
    </lineage>
</organism>